<sequence>MDVKCPCGVVFQAQRSTARFHSPACRKRASRAPQQEVAPQPATADDRVPAAPAGSDFEVATRRELDRLGQVDTMLGLQVLIVARRMSAGTETGSALATLSKEHSRLMSALGAAEKQADPVDQVGKRREEKRARATAR</sequence>
<protein>
    <submittedName>
        <fullName evidence="2">Uncharacterized protein</fullName>
    </submittedName>
</protein>
<name>A0ABQ4A793_9ACTN</name>
<dbReference type="RefSeq" id="WP_203843583.1">
    <property type="nucleotide sequence ID" value="NZ_BAAATV010000016.1"/>
</dbReference>
<evidence type="ECO:0000313" key="2">
    <source>
        <dbReference type="EMBL" id="GIE26683.1"/>
    </source>
</evidence>
<reference evidence="2 3" key="1">
    <citation type="submission" date="2021-01" db="EMBL/GenBank/DDBJ databases">
        <title>Whole genome shotgun sequence of Actinoplanes humidus NBRC 14915.</title>
        <authorList>
            <person name="Komaki H."/>
            <person name="Tamura T."/>
        </authorList>
    </citation>
    <scope>NUCLEOTIDE SEQUENCE [LARGE SCALE GENOMIC DNA]</scope>
    <source>
        <strain evidence="2 3">NBRC 14915</strain>
    </source>
</reference>
<evidence type="ECO:0000313" key="3">
    <source>
        <dbReference type="Proteomes" id="UP000603200"/>
    </source>
</evidence>
<dbReference type="Proteomes" id="UP000603200">
    <property type="component" value="Unassembled WGS sequence"/>
</dbReference>
<feature type="region of interest" description="Disordered" evidence="1">
    <location>
        <begin position="20"/>
        <end position="58"/>
    </location>
</feature>
<keyword evidence="3" id="KW-1185">Reference proteome</keyword>
<feature type="region of interest" description="Disordered" evidence="1">
    <location>
        <begin position="109"/>
        <end position="137"/>
    </location>
</feature>
<organism evidence="2 3">
    <name type="scientific">Winogradskya humida</name>
    <dbReference type="NCBI Taxonomy" id="113566"/>
    <lineage>
        <taxon>Bacteria</taxon>
        <taxon>Bacillati</taxon>
        <taxon>Actinomycetota</taxon>
        <taxon>Actinomycetes</taxon>
        <taxon>Micromonosporales</taxon>
        <taxon>Micromonosporaceae</taxon>
        <taxon>Winogradskya</taxon>
    </lineage>
</organism>
<gene>
    <name evidence="2" type="ORF">Ahu01nite_097850</name>
</gene>
<proteinExistence type="predicted"/>
<evidence type="ECO:0000256" key="1">
    <source>
        <dbReference type="SAM" id="MobiDB-lite"/>
    </source>
</evidence>
<comment type="caution">
    <text evidence="2">The sequence shown here is derived from an EMBL/GenBank/DDBJ whole genome shotgun (WGS) entry which is preliminary data.</text>
</comment>
<accession>A0ABQ4A793</accession>
<dbReference type="EMBL" id="BOMN01000149">
    <property type="protein sequence ID" value="GIE26683.1"/>
    <property type="molecule type" value="Genomic_DNA"/>
</dbReference>
<feature type="compositionally biased region" description="Basic and acidic residues" evidence="1">
    <location>
        <begin position="115"/>
        <end position="137"/>
    </location>
</feature>